<organism evidence="1 2">
    <name type="scientific">Clostridium moutaii</name>
    <dbReference type="NCBI Taxonomy" id="3240932"/>
    <lineage>
        <taxon>Bacteria</taxon>
        <taxon>Bacillati</taxon>
        <taxon>Bacillota</taxon>
        <taxon>Clostridia</taxon>
        <taxon>Eubacteriales</taxon>
        <taxon>Clostridiaceae</taxon>
        <taxon>Clostridium</taxon>
    </lineage>
</organism>
<protein>
    <submittedName>
        <fullName evidence="1">Uncharacterized protein</fullName>
    </submittedName>
</protein>
<keyword evidence="2" id="KW-1185">Reference proteome</keyword>
<evidence type="ECO:0000313" key="2">
    <source>
        <dbReference type="Proteomes" id="UP001564657"/>
    </source>
</evidence>
<dbReference type="RefSeq" id="WP_369705074.1">
    <property type="nucleotide sequence ID" value="NZ_JBGEWD010000014.1"/>
</dbReference>
<dbReference type="Proteomes" id="UP001564657">
    <property type="component" value="Unassembled WGS sequence"/>
</dbReference>
<proteinExistence type="predicted"/>
<gene>
    <name evidence="1" type="ORF">AB8U03_13445</name>
</gene>
<accession>A0ABV4BRK7</accession>
<evidence type="ECO:0000313" key="1">
    <source>
        <dbReference type="EMBL" id="MEY8001180.1"/>
    </source>
</evidence>
<comment type="caution">
    <text evidence="1">The sequence shown here is derived from an EMBL/GenBank/DDBJ whole genome shotgun (WGS) entry which is preliminary data.</text>
</comment>
<name>A0ABV4BRK7_9CLOT</name>
<reference evidence="1 2" key="1">
    <citation type="submission" date="2024-08" db="EMBL/GenBank/DDBJ databases">
        <title>Clostridium lapicellarii sp. nov., and Clostridium renhuaiense sp. nov., two species isolated from the mud in a fermentation cellar used for producing sauce-flavour Chinese liquors.</title>
        <authorList>
            <person name="Yang F."/>
            <person name="Wang H."/>
            <person name="Chen L.Q."/>
            <person name="Zhou N."/>
            <person name="Lu J.J."/>
            <person name="Pu X.X."/>
            <person name="Wan B."/>
            <person name="Wang L."/>
            <person name="Liu S.J."/>
        </authorList>
    </citation>
    <scope>NUCLEOTIDE SEQUENCE [LARGE SCALE GENOMIC DNA]</scope>
    <source>
        <strain evidence="1 2">MT-5</strain>
    </source>
</reference>
<dbReference type="EMBL" id="JBGEWD010000014">
    <property type="protein sequence ID" value="MEY8001180.1"/>
    <property type="molecule type" value="Genomic_DNA"/>
</dbReference>
<sequence length="40" mass="4652">MKFKNGAKDVTLEDCIRIHEKIGLNFIVEDGRDVTFEIEK</sequence>